<reference evidence="1" key="2">
    <citation type="submission" date="2023-02" db="EMBL/GenBank/DDBJ databases">
        <authorList>
            <consortium name="DOE Joint Genome Institute"/>
            <person name="Mondo S.J."/>
            <person name="Chang Y."/>
            <person name="Wang Y."/>
            <person name="Ahrendt S."/>
            <person name="Andreopoulos W."/>
            <person name="Barry K."/>
            <person name="Beard J."/>
            <person name="Benny G.L."/>
            <person name="Blankenship S."/>
            <person name="Bonito G."/>
            <person name="Cuomo C."/>
            <person name="Desiro A."/>
            <person name="Gervers K.A."/>
            <person name="Hundley H."/>
            <person name="Kuo A."/>
            <person name="LaButti K."/>
            <person name="Lang B.F."/>
            <person name="Lipzen A."/>
            <person name="O'Donnell K."/>
            <person name="Pangilinan J."/>
            <person name="Reynolds N."/>
            <person name="Sandor L."/>
            <person name="Smith M.W."/>
            <person name="Tsang A."/>
            <person name="Grigoriev I.V."/>
            <person name="Stajich J.E."/>
            <person name="Spatafora J.W."/>
        </authorList>
    </citation>
    <scope>NUCLEOTIDE SEQUENCE</scope>
    <source>
        <strain evidence="1">RSA 2281</strain>
    </source>
</reference>
<gene>
    <name evidence="1" type="ORF">BDA99DRAFT_540973</name>
</gene>
<organism evidence="1 2">
    <name type="scientific">Phascolomyces articulosus</name>
    <dbReference type="NCBI Taxonomy" id="60185"/>
    <lineage>
        <taxon>Eukaryota</taxon>
        <taxon>Fungi</taxon>
        <taxon>Fungi incertae sedis</taxon>
        <taxon>Mucoromycota</taxon>
        <taxon>Mucoromycotina</taxon>
        <taxon>Mucoromycetes</taxon>
        <taxon>Mucorales</taxon>
        <taxon>Lichtheimiaceae</taxon>
        <taxon>Phascolomyces</taxon>
    </lineage>
</organism>
<comment type="caution">
    <text evidence="1">The sequence shown here is derived from an EMBL/GenBank/DDBJ whole genome shotgun (WGS) entry which is preliminary data.</text>
</comment>
<protein>
    <submittedName>
        <fullName evidence="1">Uncharacterized protein</fullName>
    </submittedName>
</protein>
<reference evidence="1" key="1">
    <citation type="journal article" date="2022" name="IScience">
        <title>Evolution of zygomycete secretomes and the origins of terrestrial fungal ecologies.</title>
        <authorList>
            <person name="Chang Y."/>
            <person name="Wang Y."/>
            <person name="Mondo S."/>
            <person name="Ahrendt S."/>
            <person name="Andreopoulos W."/>
            <person name="Barry K."/>
            <person name="Beard J."/>
            <person name="Benny G.L."/>
            <person name="Blankenship S."/>
            <person name="Bonito G."/>
            <person name="Cuomo C."/>
            <person name="Desiro A."/>
            <person name="Gervers K.A."/>
            <person name="Hundley H."/>
            <person name="Kuo A."/>
            <person name="LaButti K."/>
            <person name="Lang B.F."/>
            <person name="Lipzen A."/>
            <person name="O'Donnell K."/>
            <person name="Pangilinan J."/>
            <person name="Reynolds N."/>
            <person name="Sandor L."/>
            <person name="Smith M.E."/>
            <person name="Tsang A."/>
            <person name="Grigoriev I.V."/>
            <person name="Stajich J.E."/>
            <person name="Spatafora J.W."/>
        </authorList>
    </citation>
    <scope>NUCLEOTIDE SEQUENCE</scope>
    <source>
        <strain evidence="1">RSA 2281</strain>
    </source>
</reference>
<proteinExistence type="predicted"/>
<evidence type="ECO:0000313" key="2">
    <source>
        <dbReference type="Proteomes" id="UP001209540"/>
    </source>
</evidence>
<dbReference type="Proteomes" id="UP001209540">
    <property type="component" value="Unassembled WGS sequence"/>
</dbReference>
<keyword evidence="2" id="KW-1185">Reference proteome</keyword>
<evidence type="ECO:0000313" key="1">
    <source>
        <dbReference type="EMBL" id="KAI9252983.1"/>
    </source>
</evidence>
<dbReference type="AlphaFoldDB" id="A0AAD5JTM1"/>
<sequence>MNDIAVAAWMDGWMDEGHGCTTPCGYAIPEREVIARQALSIAYNNYRNTLDERQLLIWHDIMENDSVNEYMAIVEQYRRRRTRDSTWADGFSYAVIEVEGCDPTLLRYNLTCASSLTFSFHGTNAQKKNMIYKI</sequence>
<dbReference type="EMBL" id="JAIXMP010000027">
    <property type="protein sequence ID" value="KAI9252983.1"/>
    <property type="molecule type" value="Genomic_DNA"/>
</dbReference>
<name>A0AAD5JTM1_9FUNG</name>
<accession>A0AAD5JTM1</accession>